<evidence type="ECO:0000313" key="3">
    <source>
        <dbReference type="Proteomes" id="UP000214618"/>
    </source>
</evidence>
<organism evidence="2 3">
    <name type="scientific">Peribacillus simplex NBRC 15720 = DSM 1321</name>
    <dbReference type="NCBI Taxonomy" id="1349754"/>
    <lineage>
        <taxon>Bacteria</taxon>
        <taxon>Bacillati</taxon>
        <taxon>Bacillota</taxon>
        <taxon>Bacilli</taxon>
        <taxon>Bacillales</taxon>
        <taxon>Bacillaceae</taxon>
        <taxon>Peribacillus</taxon>
    </lineage>
</organism>
<gene>
    <name evidence="2" type="ORF">BS1321_22155</name>
</gene>
<keyword evidence="1" id="KW-1133">Transmembrane helix</keyword>
<keyword evidence="1" id="KW-0812">Transmembrane</keyword>
<feature type="transmembrane region" description="Helical" evidence="1">
    <location>
        <begin position="6"/>
        <end position="34"/>
    </location>
</feature>
<accession>A0A223EM80</accession>
<dbReference type="Proteomes" id="UP000214618">
    <property type="component" value="Chromosome"/>
</dbReference>
<dbReference type="RefSeq" id="WP_063233205.1">
    <property type="nucleotide sequence ID" value="NZ_BCVO01000008.1"/>
</dbReference>
<evidence type="ECO:0000313" key="2">
    <source>
        <dbReference type="EMBL" id="ASS96382.1"/>
    </source>
</evidence>
<sequence length="69" mass="7885">MVNYLLFSIFFLAAFPFVPVYAWILNLLIIVTFISVMGVRIALKANAVLTFVALRFMVIFIVLSIREIT</sequence>
<keyword evidence="1" id="KW-0472">Membrane</keyword>
<reference evidence="2 3" key="1">
    <citation type="submission" date="2016-10" db="EMBL/GenBank/DDBJ databases">
        <title>The whole genome sequencing and assembly of Bacillus simplex DSM 1321 strain.</title>
        <authorList>
            <person name="Park M.-K."/>
            <person name="Lee Y.-J."/>
            <person name="Yi H."/>
            <person name="Bahn Y.-S."/>
            <person name="Kim J.F."/>
            <person name="Lee D.-W."/>
        </authorList>
    </citation>
    <scope>NUCLEOTIDE SEQUENCE [LARGE SCALE GENOMIC DNA]</scope>
    <source>
        <strain evidence="2 3">DSM 1321</strain>
    </source>
</reference>
<dbReference type="AlphaFoldDB" id="A0A223EM80"/>
<name>A0A223EM80_9BACI</name>
<proteinExistence type="predicted"/>
<evidence type="ECO:0000256" key="1">
    <source>
        <dbReference type="SAM" id="Phobius"/>
    </source>
</evidence>
<feature type="transmembrane region" description="Helical" evidence="1">
    <location>
        <begin position="46"/>
        <end position="65"/>
    </location>
</feature>
<protein>
    <submittedName>
        <fullName evidence="2">Uncharacterized protein</fullName>
    </submittedName>
</protein>
<dbReference type="EMBL" id="CP017704">
    <property type="protein sequence ID" value="ASS96382.1"/>
    <property type="molecule type" value="Genomic_DNA"/>
</dbReference>
<dbReference type="GeneID" id="56475485"/>